<accession>A0A0F9UWR8</accession>
<comment type="caution">
    <text evidence="1">The sequence shown here is derived from an EMBL/GenBank/DDBJ whole genome shotgun (WGS) entry which is preliminary data.</text>
</comment>
<proteinExistence type="predicted"/>
<organism evidence="1">
    <name type="scientific">marine sediment metagenome</name>
    <dbReference type="NCBI Taxonomy" id="412755"/>
    <lineage>
        <taxon>unclassified sequences</taxon>
        <taxon>metagenomes</taxon>
        <taxon>ecological metagenomes</taxon>
    </lineage>
</organism>
<sequence length="441" mass="48654">MSTQFGVALYANGNPSCREGNFACSHRGQPFEFASTSDLPSQTLWVTNCSLSDLVEFGLHKNPKIAHNGYFRTRLSQMIQELGAHKLNTSQQAALLAELLGNAANMSRLQLGLTQYPIRGIAQGVGQLYGSNEASKKSVVGRIAEQACQRYTSCERERRYEHVDIFSFWMPRHQWASMVLETPLPRNDSLNLLSPQTLPNNGQDAQALVDWAIENSIPLFVRVKIHGLEETVGRLMNYGSGAQTVERMGQGGAHYSARNLREWCSLPELEVLAQAGDIQILQVATASGWDRSGLHVYNSKVASVSYSYGLVAENLWAGITRKPDSSGAVSNNLSSAWVQAVDRMSCLRIAERIHNLGFEVMNYGNGRITVACPPSVRALIPNVAREEKLMYPASLDGLNHYKPRPDNPMHVLQHLINSQDFANLIKIDQVLLKGMGDSSAA</sequence>
<reference evidence="1" key="1">
    <citation type="journal article" date="2015" name="Nature">
        <title>Complex archaea that bridge the gap between prokaryotes and eukaryotes.</title>
        <authorList>
            <person name="Spang A."/>
            <person name="Saw J.H."/>
            <person name="Jorgensen S.L."/>
            <person name="Zaremba-Niedzwiedzka K."/>
            <person name="Martijn J."/>
            <person name="Lind A.E."/>
            <person name="van Eijk R."/>
            <person name="Schleper C."/>
            <person name="Guy L."/>
            <person name="Ettema T.J."/>
        </authorList>
    </citation>
    <scope>NUCLEOTIDE SEQUENCE</scope>
</reference>
<dbReference type="AlphaFoldDB" id="A0A0F9UWR8"/>
<evidence type="ECO:0000313" key="1">
    <source>
        <dbReference type="EMBL" id="KKN58083.1"/>
    </source>
</evidence>
<protein>
    <submittedName>
        <fullName evidence="1">Uncharacterized protein</fullName>
    </submittedName>
</protein>
<name>A0A0F9UWR8_9ZZZZ</name>
<dbReference type="EMBL" id="LAZR01000777">
    <property type="protein sequence ID" value="KKN58083.1"/>
    <property type="molecule type" value="Genomic_DNA"/>
</dbReference>
<gene>
    <name evidence="1" type="ORF">LCGC14_0555540</name>
</gene>